<protein>
    <submittedName>
        <fullName evidence="3">Uncharacterized protein</fullName>
    </submittedName>
</protein>
<keyword evidence="1" id="KW-0812">Transmembrane</keyword>
<keyword evidence="2" id="KW-0732">Signal</keyword>
<evidence type="ECO:0000313" key="3">
    <source>
        <dbReference type="EMBL" id="MBP2018972.1"/>
    </source>
</evidence>
<comment type="caution">
    <text evidence="3">The sequence shown here is derived from an EMBL/GenBank/DDBJ whole genome shotgun (WGS) entry which is preliminary data.</text>
</comment>
<feature type="transmembrane region" description="Helical" evidence="1">
    <location>
        <begin position="175"/>
        <end position="193"/>
    </location>
</feature>
<keyword evidence="1" id="KW-1133">Transmembrane helix</keyword>
<sequence length="203" mass="22209">MRNGFIALLIGVLLLGATLAPKPAHALSCMGVEEQLDDYALVALGRITSVRPLGRATPGGTPPVTVEGKHLRLLGVTPFRKSAVTVEVERYLKGEGPHTLDFVYTWSQYRRVTDEGLHVYVGLRYSPEEQQYTASECSLLASPTTRDEYGRHIIALLHDTYGEGRPPGAPLRHQWLLPGAVGTAAVTVAAAYTRRRGTHTRRV</sequence>
<evidence type="ECO:0000256" key="1">
    <source>
        <dbReference type="SAM" id="Phobius"/>
    </source>
</evidence>
<organism evidence="3 4">
    <name type="scientific">Symbiobacterium terraclitae</name>
    <dbReference type="NCBI Taxonomy" id="557451"/>
    <lineage>
        <taxon>Bacteria</taxon>
        <taxon>Bacillati</taxon>
        <taxon>Bacillota</taxon>
        <taxon>Clostridia</taxon>
        <taxon>Eubacteriales</taxon>
        <taxon>Symbiobacteriaceae</taxon>
        <taxon>Symbiobacterium</taxon>
    </lineage>
</organism>
<dbReference type="EMBL" id="JAGGLG010000020">
    <property type="protein sequence ID" value="MBP2018972.1"/>
    <property type="molecule type" value="Genomic_DNA"/>
</dbReference>
<keyword evidence="1" id="KW-0472">Membrane</keyword>
<accession>A0ABS4JTU9</accession>
<dbReference type="RefSeq" id="WP_209467094.1">
    <property type="nucleotide sequence ID" value="NZ_JAGGLG010000020.1"/>
</dbReference>
<reference evidence="3 4" key="1">
    <citation type="submission" date="2021-03" db="EMBL/GenBank/DDBJ databases">
        <title>Genomic Encyclopedia of Type Strains, Phase IV (KMG-IV): sequencing the most valuable type-strain genomes for metagenomic binning, comparative biology and taxonomic classification.</title>
        <authorList>
            <person name="Goeker M."/>
        </authorList>
    </citation>
    <scope>NUCLEOTIDE SEQUENCE [LARGE SCALE GENOMIC DNA]</scope>
    <source>
        <strain evidence="3 4">DSM 27138</strain>
    </source>
</reference>
<dbReference type="Proteomes" id="UP001519289">
    <property type="component" value="Unassembled WGS sequence"/>
</dbReference>
<proteinExistence type="predicted"/>
<evidence type="ECO:0000256" key="2">
    <source>
        <dbReference type="SAM" id="SignalP"/>
    </source>
</evidence>
<keyword evidence="4" id="KW-1185">Reference proteome</keyword>
<feature type="signal peptide" evidence="2">
    <location>
        <begin position="1"/>
        <end position="26"/>
    </location>
</feature>
<evidence type="ECO:0000313" key="4">
    <source>
        <dbReference type="Proteomes" id="UP001519289"/>
    </source>
</evidence>
<name>A0ABS4JTU9_9FIRM</name>
<gene>
    <name evidence="3" type="ORF">J2Z79_002388</name>
</gene>
<feature type="chain" id="PRO_5045992613" evidence="2">
    <location>
        <begin position="27"/>
        <end position="203"/>
    </location>
</feature>